<dbReference type="NCBIfam" id="TIGR04353">
    <property type="entry name" value="PqqD_rel_X"/>
    <property type="match status" value="1"/>
</dbReference>
<comment type="caution">
    <text evidence="1">The sequence shown here is derived from an EMBL/GenBank/DDBJ whole genome shotgun (WGS) entry which is preliminary data.</text>
</comment>
<accession>A0ABT5UD91</accession>
<proteinExistence type="predicted"/>
<gene>
    <name evidence="1" type="ORF">ORQ98_20505</name>
</gene>
<dbReference type="EMBL" id="JAPMOU010000033">
    <property type="protein sequence ID" value="MDE1464347.1"/>
    <property type="molecule type" value="Genomic_DNA"/>
</dbReference>
<dbReference type="Proteomes" id="UP001528823">
    <property type="component" value="Unassembled WGS sequence"/>
</dbReference>
<organism evidence="1 2">
    <name type="scientific">Spartinivicinus poritis</name>
    <dbReference type="NCBI Taxonomy" id="2994640"/>
    <lineage>
        <taxon>Bacteria</taxon>
        <taxon>Pseudomonadati</taxon>
        <taxon>Pseudomonadota</taxon>
        <taxon>Gammaproteobacteria</taxon>
        <taxon>Oceanospirillales</taxon>
        <taxon>Zooshikellaceae</taxon>
        <taxon>Spartinivicinus</taxon>
    </lineage>
</organism>
<evidence type="ECO:0000313" key="2">
    <source>
        <dbReference type="Proteomes" id="UP001528823"/>
    </source>
</evidence>
<sequence length="102" mass="11449">MGTFTQQQDEAINWRLADLGQLLWADWGEDTIVFNGLSADTHLLNTMSLDVLLLLAKKPMSAEQLIISLAKQWQQPLEQIAKSISSLIHNLDCLGLIEPEFT</sequence>
<protein>
    <submittedName>
        <fullName evidence="1">HPr-rel-A system PqqD family peptide chaperone</fullName>
    </submittedName>
</protein>
<evidence type="ECO:0000313" key="1">
    <source>
        <dbReference type="EMBL" id="MDE1464347.1"/>
    </source>
</evidence>
<keyword evidence="2" id="KW-1185">Reference proteome</keyword>
<dbReference type="RefSeq" id="WP_274690674.1">
    <property type="nucleotide sequence ID" value="NZ_JAPMOU010000033.1"/>
</dbReference>
<name>A0ABT5UD91_9GAMM</name>
<reference evidence="1 2" key="1">
    <citation type="submission" date="2022-11" db="EMBL/GenBank/DDBJ databases">
        <title>Spartinivicinus poritis sp. nov., isolated from scleractinian coral Porites lutea.</title>
        <authorList>
            <person name="Zhang G."/>
            <person name="Cai L."/>
            <person name="Wei Q."/>
        </authorList>
    </citation>
    <scope>NUCLEOTIDE SEQUENCE [LARGE SCALE GENOMIC DNA]</scope>
    <source>
        <strain evidence="1 2">A2-2</strain>
    </source>
</reference>
<dbReference type="InterPro" id="IPR027599">
    <property type="entry name" value="PqqD-rel_X"/>
</dbReference>